<reference evidence="2 3" key="1">
    <citation type="journal article" date="2018" name="PLoS ONE">
        <title>The draft genome of Kipferlia bialata reveals reductive genome evolution in fornicate parasites.</title>
        <authorList>
            <person name="Tanifuji G."/>
            <person name="Takabayashi S."/>
            <person name="Kume K."/>
            <person name="Takagi M."/>
            <person name="Nakayama T."/>
            <person name="Kamikawa R."/>
            <person name="Inagaki Y."/>
            <person name="Hashimoto T."/>
        </authorList>
    </citation>
    <scope>NUCLEOTIDE SEQUENCE [LARGE SCALE GENOMIC DNA]</scope>
    <source>
        <strain evidence="2">NY0173</strain>
    </source>
</reference>
<dbReference type="AlphaFoldDB" id="A0A9K3CSM0"/>
<feature type="signal peptide" evidence="1">
    <location>
        <begin position="1"/>
        <end position="16"/>
    </location>
</feature>
<sequence length="133" mass="14611">MAASVHLLFSPLLTLGLQSDVDKREIAKVLLAALHLTIGTPSRTSWNACTCIVHSIYDVLRTMEATAAEAVLSEIDMMNLPGSASRVHKERHLLMLVETGASQEAMSLLSTFESMKRSQPRGGFDGPSQRRRF</sequence>
<organism evidence="2 3">
    <name type="scientific">Kipferlia bialata</name>
    <dbReference type="NCBI Taxonomy" id="797122"/>
    <lineage>
        <taxon>Eukaryota</taxon>
        <taxon>Metamonada</taxon>
        <taxon>Carpediemonas-like organisms</taxon>
        <taxon>Kipferlia</taxon>
    </lineage>
</organism>
<feature type="chain" id="PRO_5039947636" evidence="1">
    <location>
        <begin position="17"/>
        <end position="133"/>
    </location>
</feature>
<dbReference type="EMBL" id="BDIP01000527">
    <property type="protein sequence ID" value="GIQ81891.1"/>
    <property type="molecule type" value="Genomic_DNA"/>
</dbReference>
<evidence type="ECO:0000256" key="1">
    <source>
        <dbReference type="SAM" id="SignalP"/>
    </source>
</evidence>
<accession>A0A9K3CSM0</accession>
<proteinExistence type="predicted"/>
<comment type="caution">
    <text evidence="2">The sequence shown here is derived from an EMBL/GenBank/DDBJ whole genome shotgun (WGS) entry which is preliminary data.</text>
</comment>
<dbReference type="Proteomes" id="UP000265618">
    <property type="component" value="Unassembled WGS sequence"/>
</dbReference>
<evidence type="ECO:0000313" key="3">
    <source>
        <dbReference type="Proteomes" id="UP000265618"/>
    </source>
</evidence>
<protein>
    <submittedName>
        <fullName evidence="2">Uncharacterized protein</fullName>
    </submittedName>
</protein>
<gene>
    <name evidence="2" type="ORF">KIPB_002933</name>
</gene>
<keyword evidence="3" id="KW-1185">Reference proteome</keyword>
<name>A0A9K3CSM0_9EUKA</name>
<keyword evidence="1" id="KW-0732">Signal</keyword>
<evidence type="ECO:0000313" key="2">
    <source>
        <dbReference type="EMBL" id="GIQ81891.1"/>
    </source>
</evidence>